<dbReference type="SMART" id="SM00530">
    <property type="entry name" value="HTH_XRE"/>
    <property type="match status" value="1"/>
</dbReference>
<proteinExistence type="predicted"/>
<accession>A0A328BL67</accession>
<dbReference type="Pfam" id="PF01381">
    <property type="entry name" value="HTH_3"/>
    <property type="match status" value="1"/>
</dbReference>
<keyword evidence="4" id="KW-1185">Reference proteome</keyword>
<organism evidence="3 4">
    <name type="scientific">Phenylobacterium kunshanense</name>
    <dbReference type="NCBI Taxonomy" id="1445034"/>
    <lineage>
        <taxon>Bacteria</taxon>
        <taxon>Pseudomonadati</taxon>
        <taxon>Pseudomonadota</taxon>
        <taxon>Alphaproteobacteria</taxon>
        <taxon>Caulobacterales</taxon>
        <taxon>Caulobacteraceae</taxon>
        <taxon>Phenylobacterium</taxon>
    </lineage>
</organism>
<dbReference type="PROSITE" id="PS50943">
    <property type="entry name" value="HTH_CROC1"/>
    <property type="match status" value="1"/>
</dbReference>
<feature type="domain" description="HTH cro/C1-type" evidence="2">
    <location>
        <begin position="3"/>
        <end position="56"/>
    </location>
</feature>
<comment type="caution">
    <text evidence="3">The sequence shown here is derived from an EMBL/GenBank/DDBJ whole genome shotgun (WGS) entry which is preliminary data.</text>
</comment>
<protein>
    <submittedName>
        <fullName evidence="3">XRE family transcriptional regulator</fullName>
    </submittedName>
</protein>
<evidence type="ECO:0000259" key="2">
    <source>
        <dbReference type="PROSITE" id="PS50943"/>
    </source>
</evidence>
<dbReference type="OrthoDB" id="3782725at2"/>
<reference evidence="3 4" key="1">
    <citation type="submission" date="2018-05" db="EMBL/GenBank/DDBJ databases">
        <authorList>
            <person name="Lanie J.A."/>
            <person name="Ng W.-L."/>
            <person name="Kazmierczak K.M."/>
            <person name="Andrzejewski T.M."/>
            <person name="Davidsen T.M."/>
            <person name="Wayne K.J."/>
            <person name="Tettelin H."/>
            <person name="Glass J.I."/>
            <person name="Rusch D."/>
            <person name="Podicherti R."/>
            <person name="Tsui H.-C.T."/>
            <person name="Winkler M.E."/>
        </authorList>
    </citation>
    <scope>NUCLEOTIDE SEQUENCE [LARGE SCALE GENOMIC DNA]</scope>
    <source>
        <strain evidence="3 4">BUT-10</strain>
    </source>
</reference>
<feature type="transmembrane region" description="Helical" evidence="1">
    <location>
        <begin position="89"/>
        <end position="109"/>
    </location>
</feature>
<dbReference type="Pfam" id="PF13239">
    <property type="entry name" value="2TM"/>
    <property type="match status" value="1"/>
</dbReference>
<dbReference type="Gene3D" id="1.10.260.40">
    <property type="entry name" value="lambda repressor-like DNA-binding domains"/>
    <property type="match status" value="1"/>
</dbReference>
<dbReference type="AlphaFoldDB" id="A0A328BL67"/>
<dbReference type="GO" id="GO:0003677">
    <property type="term" value="F:DNA binding"/>
    <property type="evidence" value="ECO:0007669"/>
    <property type="project" value="InterPro"/>
</dbReference>
<feature type="transmembrane region" description="Helical" evidence="1">
    <location>
        <begin position="121"/>
        <end position="144"/>
    </location>
</feature>
<keyword evidence="1" id="KW-1133">Transmembrane helix</keyword>
<keyword evidence="1" id="KW-0812">Transmembrane</keyword>
<sequence length="159" mass="17946">MLIQKMRLQRGWSQEQLAEISGLSVRTIQRLERGHPGSLESLNALAAVFEIDLDRLKEPPMDMPHAAQPDAVRPDEALALAHVRKIKAFYVHLTQYVVVIAILAAINLVGYPQYLWFVWPALGWGLGVAAHGAAVFEFIPFLGADWERRQVEKRLGRQL</sequence>
<evidence type="ECO:0000313" key="3">
    <source>
        <dbReference type="EMBL" id="RAK67853.1"/>
    </source>
</evidence>
<evidence type="ECO:0000256" key="1">
    <source>
        <dbReference type="SAM" id="Phobius"/>
    </source>
</evidence>
<dbReference type="InterPro" id="IPR025698">
    <property type="entry name" value="2TM_dom"/>
</dbReference>
<dbReference type="InterPro" id="IPR001387">
    <property type="entry name" value="Cro/C1-type_HTH"/>
</dbReference>
<evidence type="ECO:0000313" key="4">
    <source>
        <dbReference type="Proteomes" id="UP000249524"/>
    </source>
</evidence>
<dbReference type="CDD" id="cd00093">
    <property type="entry name" value="HTH_XRE"/>
    <property type="match status" value="1"/>
</dbReference>
<dbReference type="InterPro" id="IPR010982">
    <property type="entry name" value="Lambda_DNA-bd_dom_sf"/>
</dbReference>
<dbReference type="EMBL" id="QFYS01000002">
    <property type="protein sequence ID" value="RAK67853.1"/>
    <property type="molecule type" value="Genomic_DNA"/>
</dbReference>
<dbReference type="SUPFAM" id="SSF47413">
    <property type="entry name" value="lambda repressor-like DNA-binding domains"/>
    <property type="match status" value="1"/>
</dbReference>
<gene>
    <name evidence="3" type="ORF">DJ019_04400</name>
</gene>
<keyword evidence="1" id="KW-0472">Membrane</keyword>
<dbReference type="Proteomes" id="UP000249524">
    <property type="component" value="Unassembled WGS sequence"/>
</dbReference>
<name>A0A328BL67_9CAUL</name>